<gene>
    <name evidence="1" type="ORF">SDC9_186886</name>
</gene>
<evidence type="ECO:0000313" key="1">
    <source>
        <dbReference type="EMBL" id="MPN39358.1"/>
    </source>
</evidence>
<proteinExistence type="predicted"/>
<reference evidence="1" key="1">
    <citation type="submission" date="2019-08" db="EMBL/GenBank/DDBJ databases">
        <authorList>
            <person name="Kucharzyk K."/>
            <person name="Murdoch R.W."/>
            <person name="Higgins S."/>
            <person name="Loffler F."/>
        </authorList>
    </citation>
    <scope>NUCLEOTIDE SEQUENCE</scope>
</reference>
<sequence length="149" mass="17268">MENDRGERAWQQIDVLERHGGHLNDCSKGVALSAALNSKKTDRVGMIEVQRDFPAGNLSEQSVLGRVSINAQHDVIADLNLRRGGRTLQLFMLGLNRLFRFNSNGSGRCVFFFFFRRNYGRSRYLLDGFRLYSLFFLGRYKCFLYGRMR</sequence>
<organism evidence="1">
    <name type="scientific">bioreactor metagenome</name>
    <dbReference type="NCBI Taxonomy" id="1076179"/>
    <lineage>
        <taxon>unclassified sequences</taxon>
        <taxon>metagenomes</taxon>
        <taxon>ecological metagenomes</taxon>
    </lineage>
</organism>
<comment type="caution">
    <text evidence="1">The sequence shown here is derived from an EMBL/GenBank/DDBJ whole genome shotgun (WGS) entry which is preliminary data.</text>
</comment>
<dbReference type="AlphaFoldDB" id="A0A645HK11"/>
<protein>
    <submittedName>
        <fullName evidence="1">Uncharacterized protein</fullName>
    </submittedName>
</protein>
<name>A0A645HK11_9ZZZZ</name>
<accession>A0A645HK11</accession>
<dbReference type="EMBL" id="VSSQ01095125">
    <property type="protein sequence ID" value="MPN39358.1"/>
    <property type="molecule type" value="Genomic_DNA"/>
</dbReference>